<dbReference type="PANTHER" id="PTHR22594">
    <property type="entry name" value="ASPARTYL/LYSYL-TRNA SYNTHETASE"/>
    <property type="match status" value="1"/>
</dbReference>
<dbReference type="CDD" id="cd00777">
    <property type="entry name" value="AspRS_core"/>
    <property type="match status" value="1"/>
</dbReference>
<dbReference type="GO" id="GO:0006422">
    <property type="term" value="P:aspartyl-tRNA aminoacylation"/>
    <property type="evidence" value="ECO:0007669"/>
    <property type="project" value="UniProtKB-UniRule"/>
</dbReference>
<dbReference type="GO" id="GO:0005737">
    <property type="term" value="C:cytoplasm"/>
    <property type="evidence" value="ECO:0007669"/>
    <property type="project" value="UniProtKB-SubCell"/>
</dbReference>
<evidence type="ECO:0000256" key="4">
    <source>
        <dbReference type="ARBA" id="ARBA00022840"/>
    </source>
</evidence>
<dbReference type="InterPro" id="IPR045864">
    <property type="entry name" value="aa-tRNA-synth_II/BPL/LPL"/>
</dbReference>
<dbReference type="InterPro" id="IPR047089">
    <property type="entry name" value="Asp-tRNA-ligase_1_N"/>
</dbReference>
<dbReference type="InterPro" id="IPR012340">
    <property type="entry name" value="NA-bd_OB-fold"/>
</dbReference>
<comment type="subunit">
    <text evidence="7">Homodimer.</text>
</comment>
<feature type="binding site" evidence="7">
    <location>
        <position position="295"/>
    </location>
    <ligand>
        <name>ATP</name>
        <dbReference type="ChEBI" id="CHEBI:30616"/>
    </ligand>
</feature>
<dbReference type="Proteomes" id="UP000255423">
    <property type="component" value="Unassembled WGS sequence"/>
</dbReference>
<feature type="site" description="Important for tRNA non-discrimination" evidence="7">
    <location>
        <position position="145"/>
    </location>
</feature>
<keyword evidence="5 7" id="KW-0648">Protein biosynthesis</keyword>
<keyword evidence="7" id="KW-0963">Cytoplasm</keyword>
<name>A0A380RUP9_FIBSU</name>
<feature type="binding site" evidence="7">
    <location>
        <begin position="601"/>
        <end position="604"/>
    </location>
    <ligand>
        <name>ATP</name>
        <dbReference type="ChEBI" id="CHEBI:30616"/>
    </ligand>
</feature>
<dbReference type="Gene3D" id="3.30.1360.30">
    <property type="entry name" value="GAD-like domain"/>
    <property type="match status" value="1"/>
</dbReference>
<dbReference type="EMBL" id="UHJL01000001">
    <property type="protein sequence ID" value="SUQ19268.1"/>
    <property type="molecule type" value="Genomic_DNA"/>
</dbReference>
<feature type="binding site" evidence="7">
    <location>
        <begin position="286"/>
        <end position="288"/>
    </location>
    <ligand>
        <name>ATP</name>
        <dbReference type="ChEBI" id="CHEBI:30616"/>
    </ligand>
</feature>
<gene>
    <name evidence="7" type="primary">aspS</name>
    <name evidence="10" type="ORF">SAMN05661053_0498</name>
</gene>
<dbReference type="Pfam" id="PF02938">
    <property type="entry name" value="GAD"/>
    <property type="match status" value="1"/>
</dbReference>
<feature type="binding site" evidence="7">
    <location>
        <position position="286"/>
    </location>
    <ligand>
        <name>L-aspartate</name>
        <dbReference type="ChEBI" id="CHEBI:29991"/>
    </ligand>
</feature>
<dbReference type="NCBIfam" id="NF001750">
    <property type="entry name" value="PRK00476.1"/>
    <property type="match status" value="1"/>
</dbReference>
<keyword evidence="3 7" id="KW-0547">Nucleotide-binding</keyword>
<organism evidence="10 11">
    <name type="scientific">Fibrobacter succinogenes</name>
    <name type="common">Bacteroides succinogenes</name>
    <dbReference type="NCBI Taxonomy" id="833"/>
    <lineage>
        <taxon>Bacteria</taxon>
        <taxon>Pseudomonadati</taxon>
        <taxon>Fibrobacterota</taxon>
        <taxon>Fibrobacteria</taxon>
        <taxon>Fibrobacterales</taxon>
        <taxon>Fibrobacteraceae</taxon>
        <taxon>Fibrobacter</taxon>
    </lineage>
</organism>
<dbReference type="Gene3D" id="3.30.930.10">
    <property type="entry name" value="Bira Bifunctional Protein, Domain 2"/>
    <property type="match status" value="1"/>
</dbReference>
<dbReference type="HAMAP" id="MF_00044">
    <property type="entry name" value="Asp_tRNA_synth_type1"/>
    <property type="match status" value="1"/>
</dbReference>
<dbReference type="SUPFAM" id="SSF55681">
    <property type="entry name" value="Class II aaRS and biotin synthetases"/>
    <property type="match status" value="1"/>
</dbReference>
<dbReference type="SUPFAM" id="SSF50249">
    <property type="entry name" value="Nucleic acid-binding proteins"/>
    <property type="match status" value="1"/>
</dbReference>
<sequence>MEDKKTKRSDKRRKTSTENGKRFTDLERNDESIQKDFFKNKQLTTRKFFYISPRKIIFKDTTMKRTHNCGQLRKEDVGQTVTLAGWVDRRRDHGGVIFVDLRDKYGKTQIVFNPDYNADVLKTAEQLRNEYVIYVTGKVYAREEGNTNEKLATGEIEVKADKLEILNAALTSPLAINDPNEECKENDDLRLQYRYLDLRRPWIQKKLLLKSRFLKAVYDFFYANGFENIETPCLCKSTPEGARDYLVPSRVNPGKFYALPQSPQQYKQLLMIAGMDRYFQIAKCFRDEDLRADRQPEFTQIDVEMSFVNQDEVMEMFDKFVTEVLGKVWNFEPPRHIRRMKWAEAMLKYGSDKPDLRFDLEIHDVSEIGAKSNFGVFKNCVAAGGKIRGIAAKGCVDFTRKQIDELTAYVAKYGSKGLVWMRVKENDEVETQVGKFFTTEQLNELRDAVGAKCGDMMFFIAGPEKIAATAMGQLRLEVARIKGLRDPKKREFVWITEFPMFEYSDTEGRYMAMHHPFTNPLPEHLDMMLGGNLKDCNAEAYDLVLNGVEIGGGSIRIHNPEVQEKVFRLLGLSEEQVKTKFGFFVDAFKYGAPPHGGLAFGLDRVVATMEGEESIRDYIAFPKNTSASSPMDQCPSEVDLQQLQDIHISVQMPKGNEKK</sequence>
<feature type="region of interest" description="Aspartate" evidence="7">
    <location>
        <begin position="264"/>
        <end position="267"/>
    </location>
</feature>
<evidence type="ECO:0000256" key="1">
    <source>
        <dbReference type="ARBA" id="ARBA00006303"/>
    </source>
</evidence>
<dbReference type="Pfam" id="PF00152">
    <property type="entry name" value="tRNA-synt_2"/>
    <property type="match status" value="1"/>
</dbReference>
<comment type="catalytic activity">
    <reaction evidence="7">
        <text>tRNA(Asx) + L-aspartate + ATP = L-aspartyl-tRNA(Asx) + AMP + diphosphate</text>
        <dbReference type="Rhea" id="RHEA:18349"/>
        <dbReference type="Rhea" id="RHEA-COMP:9710"/>
        <dbReference type="Rhea" id="RHEA-COMP:9711"/>
        <dbReference type="ChEBI" id="CHEBI:29991"/>
        <dbReference type="ChEBI" id="CHEBI:30616"/>
        <dbReference type="ChEBI" id="CHEBI:33019"/>
        <dbReference type="ChEBI" id="CHEBI:78442"/>
        <dbReference type="ChEBI" id="CHEBI:78516"/>
        <dbReference type="ChEBI" id="CHEBI:456215"/>
        <dbReference type="EC" id="6.1.1.23"/>
    </reaction>
</comment>
<comment type="similarity">
    <text evidence="1 7">Belongs to the class-II aminoacyl-tRNA synthetase family. Type 1 subfamily.</text>
</comment>
<evidence type="ECO:0000256" key="2">
    <source>
        <dbReference type="ARBA" id="ARBA00022598"/>
    </source>
</evidence>
<feature type="region of interest" description="Disordered" evidence="8">
    <location>
        <begin position="1"/>
        <end position="25"/>
    </location>
</feature>
<evidence type="ECO:0000256" key="5">
    <source>
        <dbReference type="ARBA" id="ARBA00022917"/>
    </source>
</evidence>
<dbReference type="PANTHER" id="PTHR22594:SF5">
    <property type="entry name" value="ASPARTATE--TRNA LIGASE, MITOCHONDRIAL"/>
    <property type="match status" value="1"/>
</dbReference>
<dbReference type="PRINTS" id="PR01042">
    <property type="entry name" value="TRNASYNTHASP"/>
</dbReference>
<dbReference type="InterPro" id="IPR004364">
    <property type="entry name" value="Aa-tRNA-synt_II"/>
</dbReference>
<keyword evidence="4 7" id="KW-0067">ATP-binding</keyword>
<dbReference type="InterPro" id="IPR004524">
    <property type="entry name" value="Asp-tRNA-ligase_1"/>
</dbReference>
<dbReference type="NCBIfam" id="TIGR00459">
    <property type="entry name" value="aspS_bact"/>
    <property type="match status" value="1"/>
</dbReference>
<comment type="subcellular location">
    <subcellularLocation>
        <location evidence="7">Cytoplasm</location>
    </subcellularLocation>
</comment>
<feature type="site" description="Important for tRNA non-discrimination" evidence="7">
    <location>
        <position position="93"/>
    </location>
</feature>
<accession>A0A380RUP9</accession>
<dbReference type="InterPro" id="IPR004365">
    <property type="entry name" value="NA-bd_OB_tRNA"/>
</dbReference>
<dbReference type="CDD" id="cd04317">
    <property type="entry name" value="EcAspRS_like_N"/>
    <property type="match status" value="1"/>
</dbReference>
<evidence type="ECO:0000256" key="7">
    <source>
        <dbReference type="HAMAP-Rule" id="MF_00044"/>
    </source>
</evidence>
<evidence type="ECO:0000256" key="3">
    <source>
        <dbReference type="ARBA" id="ARBA00022741"/>
    </source>
</evidence>
<evidence type="ECO:0000259" key="9">
    <source>
        <dbReference type="PROSITE" id="PS50862"/>
    </source>
</evidence>
<comment type="function">
    <text evidence="7">Aspartyl-tRNA synthetase with relaxed tRNA specificity since it is able to aspartylate not only its cognate tRNA(Asp) but also tRNA(Asn). Reaction proceeds in two steps: L-aspartate is first activated by ATP to form Asp-AMP and then transferred to the acceptor end of tRNA(Asp/Asn).</text>
</comment>
<dbReference type="EC" id="6.1.1.23" evidence="7"/>
<dbReference type="PROSITE" id="PS50862">
    <property type="entry name" value="AA_TRNA_LIGASE_II"/>
    <property type="match status" value="1"/>
</dbReference>
<feature type="binding site" evidence="7">
    <location>
        <position position="549"/>
    </location>
    <ligand>
        <name>ATP</name>
        <dbReference type="ChEBI" id="CHEBI:30616"/>
    </ligand>
</feature>
<dbReference type="InterPro" id="IPR004115">
    <property type="entry name" value="GAD-like_sf"/>
</dbReference>
<dbReference type="AlphaFoldDB" id="A0A380RUP9"/>
<protein>
    <recommendedName>
        <fullName evidence="7">Aspartate--tRNA(Asp/Asn) ligase</fullName>
        <ecNumber evidence="7">6.1.1.23</ecNumber>
    </recommendedName>
    <alternativeName>
        <fullName evidence="7">Aspartyl-tRNA synthetase</fullName>
        <shortName evidence="7">AspRS</shortName>
    </alternativeName>
    <alternativeName>
        <fullName evidence="7">Non-discriminating aspartyl-tRNA synthetase</fullName>
        <shortName evidence="7">ND-AspRS</shortName>
    </alternativeName>
</protein>
<dbReference type="GO" id="GO:0004815">
    <property type="term" value="F:aspartate-tRNA ligase activity"/>
    <property type="evidence" value="ECO:0007669"/>
    <property type="project" value="UniProtKB-UniRule"/>
</dbReference>
<dbReference type="InterPro" id="IPR047090">
    <property type="entry name" value="AspRS_core"/>
</dbReference>
<feature type="binding site" evidence="7">
    <location>
        <position position="556"/>
    </location>
    <ligand>
        <name>L-aspartate</name>
        <dbReference type="ChEBI" id="CHEBI:29991"/>
    </ligand>
</feature>
<dbReference type="InterPro" id="IPR006195">
    <property type="entry name" value="aa-tRNA-synth_II"/>
</dbReference>
<evidence type="ECO:0000256" key="6">
    <source>
        <dbReference type="ARBA" id="ARBA00023146"/>
    </source>
</evidence>
<keyword evidence="6 7" id="KW-0030">Aminoacyl-tRNA synthetase</keyword>
<dbReference type="InterPro" id="IPR029351">
    <property type="entry name" value="GAD_dom"/>
</dbReference>
<dbReference type="SUPFAM" id="SSF55261">
    <property type="entry name" value="GAD domain-like"/>
    <property type="match status" value="1"/>
</dbReference>
<keyword evidence="2 7" id="KW-0436">Ligase</keyword>
<evidence type="ECO:0000313" key="11">
    <source>
        <dbReference type="Proteomes" id="UP000255423"/>
    </source>
</evidence>
<evidence type="ECO:0000256" key="8">
    <source>
        <dbReference type="SAM" id="MobiDB-lite"/>
    </source>
</evidence>
<proteinExistence type="inferred from homology"/>
<evidence type="ECO:0000313" key="10">
    <source>
        <dbReference type="EMBL" id="SUQ19268.1"/>
    </source>
</evidence>
<feature type="compositionally biased region" description="Basic and acidic residues" evidence="8">
    <location>
        <begin position="15"/>
        <end position="25"/>
    </location>
</feature>
<dbReference type="Pfam" id="PF01336">
    <property type="entry name" value="tRNA_anti-codon"/>
    <property type="match status" value="1"/>
</dbReference>
<dbReference type="GO" id="GO:0005524">
    <property type="term" value="F:ATP binding"/>
    <property type="evidence" value="ECO:0007669"/>
    <property type="project" value="UniProtKB-UniRule"/>
</dbReference>
<dbReference type="GO" id="GO:0003676">
    <property type="term" value="F:nucleic acid binding"/>
    <property type="evidence" value="ECO:0007669"/>
    <property type="project" value="InterPro"/>
</dbReference>
<feature type="domain" description="Aminoacyl-transfer RNA synthetases class-II family profile" evidence="9">
    <location>
        <begin position="209"/>
        <end position="622"/>
    </location>
</feature>
<dbReference type="GO" id="GO:0050560">
    <property type="term" value="F:aspartate-tRNA(Asn) ligase activity"/>
    <property type="evidence" value="ECO:0007669"/>
    <property type="project" value="UniProtKB-EC"/>
</dbReference>
<dbReference type="Gene3D" id="2.40.50.140">
    <property type="entry name" value="Nucleic acid-binding proteins"/>
    <property type="match status" value="1"/>
</dbReference>
<feature type="binding site" evidence="7">
    <location>
        <position position="240"/>
    </location>
    <ligand>
        <name>L-aspartate</name>
        <dbReference type="ChEBI" id="CHEBI:29991"/>
    </ligand>
</feature>
<reference evidence="10 11" key="1">
    <citation type="submission" date="2017-08" db="EMBL/GenBank/DDBJ databases">
        <authorList>
            <person name="de Groot N.N."/>
        </authorList>
    </citation>
    <scope>NUCLEOTIDE SEQUENCE [LARGE SCALE GENOMIC DNA]</scope>
    <source>
        <strain evidence="10 11">HM2</strain>
    </source>
</reference>
<feature type="binding site" evidence="7">
    <location>
        <position position="514"/>
    </location>
    <ligand>
        <name>L-aspartate</name>
        <dbReference type="ChEBI" id="CHEBI:29991"/>
    </ligand>
</feature>
<feature type="compositionally biased region" description="Basic residues" evidence="8">
    <location>
        <begin position="1"/>
        <end position="14"/>
    </location>
</feature>
<dbReference type="InterPro" id="IPR002312">
    <property type="entry name" value="Asp/Asn-tRNA-synth_IIb"/>
</dbReference>